<proteinExistence type="predicted"/>
<feature type="domain" description="Saccharopine dehydrogenase-like C-terminal" evidence="2">
    <location>
        <begin position="127"/>
        <end position="348"/>
    </location>
</feature>
<dbReference type="OrthoDB" id="9769367at2"/>
<dbReference type="AlphaFoldDB" id="A0A518AT26"/>
<protein>
    <submittedName>
        <fullName evidence="3">Lysine 6-dehydrogenase</fullName>
        <ecNumber evidence="3">1.4.1.18</ecNumber>
    </submittedName>
</protein>
<dbReference type="PANTHER" id="PTHR43781:SF1">
    <property type="entry name" value="SACCHAROPINE DEHYDROGENASE"/>
    <property type="match status" value="1"/>
</dbReference>
<dbReference type="Proteomes" id="UP000315750">
    <property type="component" value="Chromosome"/>
</dbReference>
<dbReference type="RefSeq" id="WP_145249293.1">
    <property type="nucleotide sequence ID" value="NZ_CP036278.1"/>
</dbReference>
<dbReference type="KEGG" id="amuc:Pan181_40950"/>
<organism evidence="3 4">
    <name type="scientific">Aeoliella mucimassa</name>
    <dbReference type="NCBI Taxonomy" id="2527972"/>
    <lineage>
        <taxon>Bacteria</taxon>
        <taxon>Pseudomonadati</taxon>
        <taxon>Planctomycetota</taxon>
        <taxon>Planctomycetia</taxon>
        <taxon>Pirellulales</taxon>
        <taxon>Lacipirellulaceae</taxon>
        <taxon>Aeoliella</taxon>
    </lineage>
</organism>
<accession>A0A518AT26</accession>
<dbReference type="SUPFAM" id="SSF51735">
    <property type="entry name" value="NAD(P)-binding Rossmann-fold domains"/>
    <property type="match status" value="1"/>
</dbReference>
<reference evidence="3 4" key="1">
    <citation type="submission" date="2019-02" db="EMBL/GenBank/DDBJ databases">
        <title>Deep-cultivation of Planctomycetes and their phenomic and genomic characterization uncovers novel biology.</title>
        <authorList>
            <person name="Wiegand S."/>
            <person name="Jogler M."/>
            <person name="Boedeker C."/>
            <person name="Pinto D."/>
            <person name="Vollmers J."/>
            <person name="Rivas-Marin E."/>
            <person name="Kohn T."/>
            <person name="Peeters S.H."/>
            <person name="Heuer A."/>
            <person name="Rast P."/>
            <person name="Oberbeckmann S."/>
            <person name="Bunk B."/>
            <person name="Jeske O."/>
            <person name="Meyerdierks A."/>
            <person name="Storesund J.E."/>
            <person name="Kallscheuer N."/>
            <person name="Luecker S."/>
            <person name="Lage O.M."/>
            <person name="Pohl T."/>
            <person name="Merkel B.J."/>
            <person name="Hornburger P."/>
            <person name="Mueller R.-W."/>
            <person name="Bruemmer F."/>
            <person name="Labrenz M."/>
            <person name="Spormann A.M."/>
            <person name="Op den Camp H."/>
            <person name="Overmann J."/>
            <person name="Amann R."/>
            <person name="Jetten M.S.M."/>
            <person name="Mascher T."/>
            <person name="Medema M.H."/>
            <person name="Devos D.P."/>
            <person name="Kaster A.-K."/>
            <person name="Ovreas L."/>
            <person name="Rohde M."/>
            <person name="Galperin M.Y."/>
            <person name="Jogler C."/>
        </authorList>
    </citation>
    <scope>NUCLEOTIDE SEQUENCE [LARGE SCALE GENOMIC DNA]</scope>
    <source>
        <strain evidence="3 4">Pan181</strain>
    </source>
</reference>
<dbReference type="Gene3D" id="3.30.360.10">
    <property type="entry name" value="Dihydrodipicolinate Reductase, domain 2"/>
    <property type="match status" value="1"/>
</dbReference>
<dbReference type="Pfam" id="PF16653">
    <property type="entry name" value="Sacchrp_dh_C"/>
    <property type="match status" value="1"/>
</dbReference>
<evidence type="ECO:0000313" key="3">
    <source>
        <dbReference type="EMBL" id="QDU57872.1"/>
    </source>
</evidence>
<keyword evidence="3" id="KW-0560">Oxidoreductase</keyword>
<sequence length="381" mass="41624">MPERKKIGILGAGKIGRAIARLLHHSDDYDVLVGDVSQVALDSLAAVTPVATKLVEVSDSEQVKAFSEGLDAVVSACSFDVNEGIARVALEVGASYFDLTEDVATTAAVRSVAEQAADGQIFMPQCGLAPGFIGILAYDLCQHFDKLDRVKMRVGALPLYPDNMLKYNLTWSTDGLINEYCNPCEAIREGIQVQLQPLEGLEQFALDGVDYEAFNTSGGLGTLCETLAGEVHELDYKTVRYVGHRYLMSFLLSGLRFHNQRGLLKELLEASVPCTHQDVVLVFSTVTGWKNGEYKQLSDARKVYHGDIHGIEASSIQITTATSLCAVVDLWRDGKLPKSGFVRQEDVRLPDFLKNRFGAPYASATQVRAPIASDPRPELQP</sequence>
<keyword evidence="4" id="KW-1185">Reference proteome</keyword>
<gene>
    <name evidence="3" type="primary">lysDH</name>
    <name evidence="3" type="ORF">Pan181_40950</name>
</gene>
<dbReference type="InterPro" id="IPR036291">
    <property type="entry name" value="NAD(P)-bd_dom_sf"/>
</dbReference>
<dbReference type="Pfam" id="PF03435">
    <property type="entry name" value="Sacchrp_dh_NADP"/>
    <property type="match status" value="1"/>
</dbReference>
<dbReference type="GO" id="GO:0050303">
    <property type="term" value="F:lysine 6-dehydrogenase activity"/>
    <property type="evidence" value="ECO:0007669"/>
    <property type="project" value="UniProtKB-EC"/>
</dbReference>
<dbReference type="PANTHER" id="PTHR43781">
    <property type="entry name" value="SACCHAROPINE DEHYDROGENASE"/>
    <property type="match status" value="1"/>
</dbReference>
<evidence type="ECO:0000313" key="4">
    <source>
        <dbReference type="Proteomes" id="UP000315750"/>
    </source>
</evidence>
<dbReference type="InterPro" id="IPR005097">
    <property type="entry name" value="Sacchrp_dh_NADP-bd"/>
</dbReference>
<dbReference type="EMBL" id="CP036278">
    <property type="protein sequence ID" value="QDU57872.1"/>
    <property type="molecule type" value="Genomic_DNA"/>
</dbReference>
<feature type="domain" description="Saccharopine dehydrogenase NADP binding" evidence="1">
    <location>
        <begin position="7"/>
        <end position="121"/>
    </location>
</feature>
<dbReference type="Gene3D" id="3.40.50.720">
    <property type="entry name" value="NAD(P)-binding Rossmann-like Domain"/>
    <property type="match status" value="1"/>
</dbReference>
<dbReference type="SUPFAM" id="SSF55347">
    <property type="entry name" value="Glyceraldehyde-3-phosphate dehydrogenase-like, C-terminal domain"/>
    <property type="match status" value="1"/>
</dbReference>
<name>A0A518AT26_9BACT</name>
<dbReference type="EC" id="1.4.1.18" evidence="3"/>
<dbReference type="InterPro" id="IPR032095">
    <property type="entry name" value="Sacchrp_dh-like_C"/>
</dbReference>
<evidence type="ECO:0000259" key="2">
    <source>
        <dbReference type="Pfam" id="PF16653"/>
    </source>
</evidence>
<evidence type="ECO:0000259" key="1">
    <source>
        <dbReference type="Pfam" id="PF03435"/>
    </source>
</evidence>